<dbReference type="Pfam" id="PF17677">
    <property type="entry name" value="Glyco_hydro38C2"/>
    <property type="match status" value="1"/>
</dbReference>
<feature type="domain" description="Glycosyl hydrolases family 38 C-terminal" evidence="1">
    <location>
        <begin position="35"/>
        <end position="99"/>
    </location>
</feature>
<protein>
    <recommendedName>
        <fullName evidence="1">Glycosyl hydrolases family 38 C-terminal domain-containing protein</fullName>
    </recommendedName>
</protein>
<evidence type="ECO:0000259" key="1">
    <source>
        <dbReference type="Pfam" id="PF17677"/>
    </source>
</evidence>
<dbReference type="PANTHER" id="PTHR46017">
    <property type="entry name" value="ALPHA-MANNOSIDASE 2C1"/>
    <property type="match status" value="1"/>
</dbReference>
<dbReference type="PANTHER" id="PTHR46017:SF1">
    <property type="entry name" value="ALPHA-MANNOSIDASE 2C1"/>
    <property type="match status" value="1"/>
</dbReference>
<gene>
    <name evidence="2" type="ORF">B0A49_11854</name>
</gene>
<sequence length="105" mass="11865">MSAFRIEGSEGLVLDTVKRGEDDEDVSRSDLPVRKGKSVILRVYDTLGGRARGFLRWGPLKVAKVWKCNILEDDLEALKVEREAKGVEIEVRAFEVATYRLLLES</sequence>
<reference evidence="2 3" key="1">
    <citation type="submission" date="2017-03" db="EMBL/GenBank/DDBJ databases">
        <title>Genomes of endolithic fungi from Antarctica.</title>
        <authorList>
            <person name="Coleine C."/>
            <person name="Masonjones S."/>
            <person name="Stajich J.E."/>
        </authorList>
    </citation>
    <scope>NUCLEOTIDE SEQUENCE [LARGE SCALE GENOMIC DNA]</scope>
    <source>
        <strain evidence="2 3">CCFEE 5187</strain>
    </source>
</reference>
<dbReference type="InterPro" id="IPR041147">
    <property type="entry name" value="GH38_C"/>
</dbReference>
<evidence type="ECO:0000313" key="3">
    <source>
        <dbReference type="Proteomes" id="UP000308768"/>
    </source>
</evidence>
<dbReference type="GO" id="GO:0000329">
    <property type="term" value="C:fungal-type vacuole membrane"/>
    <property type="evidence" value="ECO:0007669"/>
    <property type="project" value="TreeGrafter"/>
</dbReference>
<accession>A0A4U0VKZ5</accession>
<dbReference type="EMBL" id="NAJN01002668">
    <property type="protein sequence ID" value="TKA50051.1"/>
    <property type="molecule type" value="Genomic_DNA"/>
</dbReference>
<keyword evidence="3" id="KW-1185">Reference proteome</keyword>
<dbReference type="Proteomes" id="UP000308768">
    <property type="component" value="Unassembled WGS sequence"/>
</dbReference>
<dbReference type="InterPro" id="IPR011013">
    <property type="entry name" value="Gal_mutarotase_sf_dom"/>
</dbReference>
<evidence type="ECO:0000313" key="2">
    <source>
        <dbReference type="EMBL" id="TKA50051.1"/>
    </source>
</evidence>
<dbReference type="OrthoDB" id="10261055at2759"/>
<organism evidence="2 3">
    <name type="scientific">Cryomyces minteri</name>
    <dbReference type="NCBI Taxonomy" id="331657"/>
    <lineage>
        <taxon>Eukaryota</taxon>
        <taxon>Fungi</taxon>
        <taxon>Dikarya</taxon>
        <taxon>Ascomycota</taxon>
        <taxon>Pezizomycotina</taxon>
        <taxon>Dothideomycetes</taxon>
        <taxon>Dothideomycetes incertae sedis</taxon>
        <taxon>Cryomyces</taxon>
    </lineage>
</organism>
<dbReference type="GO" id="GO:0030246">
    <property type="term" value="F:carbohydrate binding"/>
    <property type="evidence" value="ECO:0007669"/>
    <property type="project" value="InterPro"/>
</dbReference>
<name>A0A4U0VKZ5_9PEZI</name>
<dbReference type="GO" id="GO:0004559">
    <property type="term" value="F:alpha-mannosidase activity"/>
    <property type="evidence" value="ECO:0007669"/>
    <property type="project" value="TreeGrafter"/>
</dbReference>
<proteinExistence type="predicted"/>
<dbReference type="SUPFAM" id="SSF74650">
    <property type="entry name" value="Galactose mutarotase-like"/>
    <property type="match status" value="1"/>
</dbReference>
<comment type="caution">
    <text evidence="2">The sequence shown here is derived from an EMBL/GenBank/DDBJ whole genome shotgun (WGS) entry which is preliminary data.</text>
</comment>
<dbReference type="GO" id="GO:0009313">
    <property type="term" value="P:oligosaccharide catabolic process"/>
    <property type="evidence" value="ECO:0007669"/>
    <property type="project" value="TreeGrafter"/>
</dbReference>
<dbReference type="AlphaFoldDB" id="A0A4U0VKZ5"/>
<dbReference type="STRING" id="331657.A0A4U0VKZ5"/>